<organism evidence="2 3">
    <name type="scientific">Mycena alexandri</name>
    <dbReference type="NCBI Taxonomy" id="1745969"/>
    <lineage>
        <taxon>Eukaryota</taxon>
        <taxon>Fungi</taxon>
        <taxon>Dikarya</taxon>
        <taxon>Basidiomycota</taxon>
        <taxon>Agaricomycotina</taxon>
        <taxon>Agaricomycetes</taxon>
        <taxon>Agaricomycetidae</taxon>
        <taxon>Agaricales</taxon>
        <taxon>Marasmiineae</taxon>
        <taxon>Mycenaceae</taxon>
        <taxon>Mycena</taxon>
    </lineage>
</organism>
<sequence length="219" mass="23703">MRGWGEGSRESTGTGNSRGFAAACGGVWFSDGGRPQWSRMHTTGMRAGVYRQHPLQHDGSGCGDVISSAGHYHTYQAALVVPLGCAFVYLGSVRGLEVIAFSGRRNSSAQTRRHLYRAGTGCRVFLLTVVALHCVLGYLWSVWCPSECLTQSCLHTLVSGANGADTGDGCAYHGDIFSAGSPFLVSSFSWVVRFHHYDHRSFVGPPPKHSLYRKWCGVG</sequence>
<comment type="caution">
    <text evidence="2">The sequence shown here is derived from an EMBL/GenBank/DDBJ whole genome shotgun (WGS) entry which is preliminary data.</text>
</comment>
<feature type="transmembrane region" description="Helical" evidence="1">
    <location>
        <begin position="77"/>
        <end position="103"/>
    </location>
</feature>
<keyword evidence="1" id="KW-0812">Transmembrane</keyword>
<dbReference type="Proteomes" id="UP001218188">
    <property type="component" value="Unassembled WGS sequence"/>
</dbReference>
<accession>A0AAD6WWC2</accession>
<name>A0AAD6WWC2_9AGAR</name>
<dbReference type="EMBL" id="JARJCM010000120">
    <property type="protein sequence ID" value="KAJ7027697.1"/>
    <property type="molecule type" value="Genomic_DNA"/>
</dbReference>
<evidence type="ECO:0000313" key="2">
    <source>
        <dbReference type="EMBL" id="KAJ7027697.1"/>
    </source>
</evidence>
<evidence type="ECO:0000313" key="3">
    <source>
        <dbReference type="Proteomes" id="UP001218188"/>
    </source>
</evidence>
<dbReference type="AlphaFoldDB" id="A0AAD6WWC2"/>
<keyword evidence="3" id="KW-1185">Reference proteome</keyword>
<proteinExistence type="predicted"/>
<feature type="transmembrane region" description="Helical" evidence="1">
    <location>
        <begin position="124"/>
        <end position="143"/>
    </location>
</feature>
<keyword evidence="1" id="KW-0472">Membrane</keyword>
<protein>
    <submittedName>
        <fullName evidence="2">Uncharacterized protein</fullName>
    </submittedName>
</protein>
<keyword evidence="1" id="KW-1133">Transmembrane helix</keyword>
<evidence type="ECO:0000256" key="1">
    <source>
        <dbReference type="SAM" id="Phobius"/>
    </source>
</evidence>
<gene>
    <name evidence="2" type="ORF">C8F04DRAFT_1121448</name>
</gene>
<reference evidence="2" key="1">
    <citation type="submission" date="2023-03" db="EMBL/GenBank/DDBJ databases">
        <title>Massive genome expansion in bonnet fungi (Mycena s.s.) driven by repeated elements and novel gene families across ecological guilds.</title>
        <authorList>
            <consortium name="Lawrence Berkeley National Laboratory"/>
            <person name="Harder C.B."/>
            <person name="Miyauchi S."/>
            <person name="Viragh M."/>
            <person name="Kuo A."/>
            <person name="Thoen E."/>
            <person name="Andreopoulos B."/>
            <person name="Lu D."/>
            <person name="Skrede I."/>
            <person name="Drula E."/>
            <person name="Henrissat B."/>
            <person name="Morin E."/>
            <person name="Kohler A."/>
            <person name="Barry K."/>
            <person name="LaButti K."/>
            <person name="Morin E."/>
            <person name="Salamov A."/>
            <person name="Lipzen A."/>
            <person name="Mereny Z."/>
            <person name="Hegedus B."/>
            <person name="Baldrian P."/>
            <person name="Stursova M."/>
            <person name="Weitz H."/>
            <person name="Taylor A."/>
            <person name="Grigoriev I.V."/>
            <person name="Nagy L.G."/>
            <person name="Martin F."/>
            <person name="Kauserud H."/>
        </authorList>
    </citation>
    <scope>NUCLEOTIDE SEQUENCE</scope>
    <source>
        <strain evidence="2">CBHHK200</strain>
    </source>
</reference>